<dbReference type="Proteomes" id="UP001239111">
    <property type="component" value="Chromosome 4"/>
</dbReference>
<dbReference type="EMBL" id="CM056744">
    <property type="protein sequence ID" value="KAJ8665995.1"/>
    <property type="molecule type" value="Genomic_DNA"/>
</dbReference>
<accession>A0ACC2N487</accession>
<organism evidence="1 2">
    <name type="scientific">Eretmocerus hayati</name>
    <dbReference type="NCBI Taxonomy" id="131215"/>
    <lineage>
        <taxon>Eukaryota</taxon>
        <taxon>Metazoa</taxon>
        <taxon>Ecdysozoa</taxon>
        <taxon>Arthropoda</taxon>
        <taxon>Hexapoda</taxon>
        <taxon>Insecta</taxon>
        <taxon>Pterygota</taxon>
        <taxon>Neoptera</taxon>
        <taxon>Endopterygota</taxon>
        <taxon>Hymenoptera</taxon>
        <taxon>Apocrita</taxon>
        <taxon>Proctotrupomorpha</taxon>
        <taxon>Chalcidoidea</taxon>
        <taxon>Aphelinidae</taxon>
        <taxon>Aphelininae</taxon>
        <taxon>Eretmocerus</taxon>
    </lineage>
</organism>
<name>A0ACC2N487_9HYME</name>
<comment type="caution">
    <text evidence="1">The sequence shown here is derived from an EMBL/GenBank/DDBJ whole genome shotgun (WGS) entry which is preliminary data.</text>
</comment>
<evidence type="ECO:0000313" key="2">
    <source>
        <dbReference type="Proteomes" id="UP001239111"/>
    </source>
</evidence>
<evidence type="ECO:0000313" key="1">
    <source>
        <dbReference type="EMBL" id="KAJ8665995.1"/>
    </source>
</evidence>
<protein>
    <submittedName>
        <fullName evidence="1">Uncharacterized protein</fullName>
    </submittedName>
</protein>
<proteinExistence type="predicted"/>
<gene>
    <name evidence="1" type="ORF">QAD02_007657</name>
</gene>
<keyword evidence="2" id="KW-1185">Reference proteome</keyword>
<reference evidence="1" key="1">
    <citation type="submission" date="2023-04" db="EMBL/GenBank/DDBJ databases">
        <title>A chromosome-level genome assembly of the parasitoid wasp Eretmocerus hayati.</title>
        <authorList>
            <person name="Zhong Y."/>
            <person name="Liu S."/>
            <person name="Liu Y."/>
        </authorList>
    </citation>
    <scope>NUCLEOTIDE SEQUENCE</scope>
    <source>
        <strain evidence="1">ZJU_SS_LIU_2023</strain>
    </source>
</reference>
<sequence length="102" mass="11790">MFVSVHKKSFRALRQLAHVQLEDGSFIEISSFMVDRLNDKLYIAAKNINVHRVHDFTFLNKITDINGDLLLVDSAEIKKICFDLELNDSRYIIPVPTMTTYS</sequence>